<evidence type="ECO:0000256" key="1">
    <source>
        <dbReference type="ARBA" id="ARBA00022553"/>
    </source>
</evidence>
<dbReference type="InterPro" id="IPR039420">
    <property type="entry name" value="WalR-like"/>
</dbReference>
<dbReference type="PROSITE" id="PS50110">
    <property type="entry name" value="RESPONSE_REGULATORY"/>
    <property type="match status" value="1"/>
</dbReference>
<dbReference type="InterPro" id="IPR058245">
    <property type="entry name" value="NreC/VraR/RcsB-like_REC"/>
</dbReference>
<evidence type="ECO:0000259" key="6">
    <source>
        <dbReference type="PROSITE" id="PS50043"/>
    </source>
</evidence>
<evidence type="ECO:0000259" key="7">
    <source>
        <dbReference type="PROSITE" id="PS50110"/>
    </source>
</evidence>
<sequence>MSAPIRVLVVDDHEVVRAGIVALLERAEGIEVVGEAADGAGAVARVAALRPDVTLMDLRMPGMGGVEATSRIVAADPAARILVLTTYESDDDILAAIAAGAAGYLLKAAPAAEVVAGLRGVAAGETALAPSVARALVRAAREPEPARPGLSTREAEVLALVAQGLTNRAIGAHLHVGEATVKTYLARVFDKLGVADRTRAVTRAQELGLL</sequence>
<dbReference type="CDD" id="cd17535">
    <property type="entry name" value="REC_NarL-like"/>
    <property type="match status" value="1"/>
</dbReference>
<organism evidence="8 9">
    <name type="scientific">Agrococcus versicolor</name>
    <dbReference type="NCBI Taxonomy" id="501482"/>
    <lineage>
        <taxon>Bacteria</taxon>
        <taxon>Bacillati</taxon>
        <taxon>Actinomycetota</taxon>
        <taxon>Actinomycetes</taxon>
        <taxon>Micrococcales</taxon>
        <taxon>Microbacteriaceae</taxon>
        <taxon>Agrococcus</taxon>
    </lineage>
</organism>
<evidence type="ECO:0000256" key="2">
    <source>
        <dbReference type="ARBA" id="ARBA00023015"/>
    </source>
</evidence>
<dbReference type="EMBL" id="BAAAQT010000005">
    <property type="protein sequence ID" value="GAA2173242.1"/>
    <property type="molecule type" value="Genomic_DNA"/>
</dbReference>
<feature type="domain" description="HTH luxR-type" evidence="6">
    <location>
        <begin position="143"/>
        <end position="208"/>
    </location>
</feature>
<protein>
    <submittedName>
        <fullName evidence="8">Response regulator transcription factor</fullName>
    </submittedName>
</protein>
<accession>A0ABN3APW1</accession>
<dbReference type="CDD" id="cd06170">
    <property type="entry name" value="LuxR_C_like"/>
    <property type="match status" value="1"/>
</dbReference>
<gene>
    <name evidence="8" type="ORF">GCM10009846_14410</name>
</gene>
<dbReference type="Pfam" id="PF00072">
    <property type="entry name" value="Response_reg"/>
    <property type="match status" value="1"/>
</dbReference>
<reference evidence="8 9" key="1">
    <citation type="journal article" date="2019" name="Int. J. Syst. Evol. Microbiol.">
        <title>The Global Catalogue of Microorganisms (GCM) 10K type strain sequencing project: providing services to taxonomists for standard genome sequencing and annotation.</title>
        <authorList>
            <consortium name="The Broad Institute Genomics Platform"/>
            <consortium name="The Broad Institute Genome Sequencing Center for Infectious Disease"/>
            <person name="Wu L."/>
            <person name="Ma J."/>
        </authorList>
    </citation>
    <scope>NUCLEOTIDE SEQUENCE [LARGE SCALE GENOMIC DNA]</scope>
    <source>
        <strain evidence="8 9">JCM 16026</strain>
    </source>
</reference>
<dbReference type="PROSITE" id="PS50043">
    <property type="entry name" value="HTH_LUXR_2"/>
    <property type="match status" value="1"/>
</dbReference>
<name>A0ABN3APW1_9MICO</name>
<keyword evidence="9" id="KW-1185">Reference proteome</keyword>
<dbReference type="InterPro" id="IPR000792">
    <property type="entry name" value="Tscrpt_reg_LuxR_C"/>
</dbReference>
<dbReference type="SMART" id="SM00421">
    <property type="entry name" value="HTH_LUXR"/>
    <property type="match status" value="1"/>
</dbReference>
<evidence type="ECO:0000256" key="3">
    <source>
        <dbReference type="ARBA" id="ARBA00023125"/>
    </source>
</evidence>
<dbReference type="Pfam" id="PF00196">
    <property type="entry name" value="GerE"/>
    <property type="match status" value="1"/>
</dbReference>
<feature type="modified residue" description="4-aspartylphosphate" evidence="5">
    <location>
        <position position="57"/>
    </location>
</feature>
<keyword evidence="2" id="KW-0805">Transcription regulation</keyword>
<dbReference type="PRINTS" id="PR00038">
    <property type="entry name" value="HTHLUXR"/>
</dbReference>
<evidence type="ECO:0000313" key="8">
    <source>
        <dbReference type="EMBL" id="GAA2173242.1"/>
    </source>
</evidence>
<dbReference type="PROSITE" id="PS00622">
    <property type="entry name" value="HTH_LUXR_1"/>
    <property type="match status" value="1"/>
</dbReference>
<dbReference type="PANTHER" id="PTHR43214">
    <property type="entry name" value="TWO-COMPONENT RESPONSE REGULATOR"/>
    <property type="match status" value="1"/>
</dbReference>
<evidence type="ECO:0000256" key="4">
    <source>
        <dbReference type="ARBA" id="ARBA00023163"/>
    </source>
</evidence>
<dbReference type="RefSeq" id="WP_344342184.1">
    <property type="nucleotide sequence ID" value="NZ_BAAAQT010000005.1"/>
</dbReference>
<dbReference type="SUPFAM" id="SSF46894">
    <property type="entry name" value="C-terminal effector domain of the bipartite response regulators"/>
    <property type="match status" value="1"/>
</dbReference>
<dbReference type="InterPro" id="IPR011006">
    <property type="entry name" value="CheY-like_superfamily"/>
</dbReference>
<feature type="domain" description="Response regulatory" evidence="7">
    <location>
        <begin position="6"/>
        <end position="122"/>
    </location>
</feature>
<dbReference type="Gene3D" id="3.40.50.2300">
    <property type="match status" value="1"/>
</dbReference>
<evidence type="ECO:0000313" key="9">
    <source>
        <dbReference type="Proteomes" id="UP001501599"/>
    </source>
</evidence>
<dbReference type="PANTHER" id="PTHR43214:SF24">
    <property type="entry name" value="TRANSCRIPTIONAL REGULATORY PROTEIN NARL-RELATED"/>
    <property type="match status" value="1"/>
</dbReference>
<keyword evidence="4" id="KW-0804">Transcription</keyword>
<dbReference type="SMART" id="SM00448">
    <property type="entry name" value="REC"/>
    <property type="match status" value="1"/>
</dbReference>
<comment type="caution">
    <text evidence="8">The sequence shown here is derived from an EMBL/GenBank/DDBJ whole genome shotgun (WGS) entry which is preliminary data.</text>
</comment>
<dbReference type="Proteomes" id="UP001501599">
    <property type="component" value="Unassembled WGS sequence"/>
</dbReference>
<keyword evidence="1 5" id="KW-0597">Phosphoprotein</keyword>
<dbReference type="SUPFAM" id="SSF52172">
    <property type="entry name" value="CheY-like"/>
    <property type="match status" value="1"/>
</dbReference>
<keyword evidence="3" id="KW-0238">DNA-binding</keyword>
<evidence type="ECO:0000256" key="5">
    <source>
        <dbReference type="PROSITE-ProRule" id="PRU00169"/>
    </source>
</evidence>
<dbReference type="InterPro" id="IPR001789">
    <property type="entry name" value="Sig_transdc_resp-reg_receiver"/>
</dbReference>
<dbReference type="InterPro" id="IPR016032">
    <property type="entry name" value="Sig_transdc_resp-reg_C-effctor"/>
</dbReference>
<proteinExistence type="predicted"/>